<evidence type="ECO:0000256" key="4">
    <source>
        <dbReference type="SAM" id="MobiDB-lite"/>
    </source>
</evidence>
<dbReference type="PANTHER" id="PTHR30469">
    <property type="entry name" value="MULTIDRUG RESISTANCE PROTEIN MDTA"/>
    <property type="match status" value="1"/>
</dbReference>
<dbReference type="InterPro" id="IPR030190">
    <property type="entry name" value="MacA_alpha-hairpin_sf"/>
</dbReference>
<feature type="compositionally biased region" description="Low complexity" evidence="4">
    <location>
        <begin position="512"/>
        <end position="531"/>
    </location>
</feature>
<keyword evidence="2 3" id="KW-0175">Coiled coil</keyword>
<organism evidence="8 9">
    <name type="scientific">Solilutibacter oculi</name>
    <dbReference type="NCBI Taxonomy" id="2698682"/>
    <lineage>
        <taxon>Bacteria</taxon>
        <taxon>Pseudomonadati</taxon>
        <taxon>Pseudomonadota</taxon>
        <taxon>Gammaproteobacteria</taxon>
        <taxon>Lysobacterales</taxon>
        <taxon>Lysobacteraceae</taxon>
        <taxon>Solilutibacter</taxon>
    </lineage>
</organism>
<dbReference type="FunFam" id="2.40.30.170:FF:000010">
    <property type="entry name" value="Efflux RND transporter periplasmic adaptor subunit"/>
    <property type="match status" value="1"/>
</dbReference>
<dbReference type="GO" id="GO:0015562">
    <property type="term" value="F:efflux transmembrane transporter activity"/>
    <property type="evidence" value="ECO:0007669"/>
    <property type="project" value="TreeGrafter"/>
</dbReference>
<comment type="similarity">
    <text evidence="1">Belongs to the membrane fusion protein (MFP) (TC 8.A.1) family.</text>
</comment>
<accession>A0A344J346</accession>
<evidence type="ECO:0000313" key="9">
    <source>
        <dbReference type="Proteomes" id="UP000251842"/>
    </source>
</evidence>
<feature type="region of interest" description="Disordered" evidence="4">
    <location>
        <begin position="494"/>
        <end position="531"/>
    </location>
</feature>
<dbReference type="InterPro" id="IPR058625">
    <property type="entry name" value="MdtA-like_BSH"/>
</dbReference>
<feature type="coiled-coil region" evidence="3">
    <location>
        <begin position="111"/>
        <end position="176"/>
    </location>
</feature>
<feature type="domain" description="Multidrug resistance protein MdtA-like barrel-sandwich hybrid" evidence="6">
    <location>
        <begin position="71"/>
        <end position="221"/>
    </location>
</feature>
<dbReference type="OrthoDB" id="9791520at2"/>
<gene>
    <name evidence="8" type="ORF">DCD74_00990</name>
</gene>
<dbReference type="EMBL" id="CP029556">
    <property type="protein sequence ID" value="AXA83456.1"/>
    <property type="molecule type" value="Genomic_DNA"/>
</dbReference>
<feature type="domain" description="YknX-like beta-barrel" evidence="7">
    <location>
        <begin position="234"/>
        <end position="309"/>
    </location>
</feature>
<dbReference type="InterPro" id="IPR006143">
    <property type="entry name" value="RND_pump_MFP"/>
</dbReference>
<dbReference type="GO" id="GO:0019898">
    <property type="term" value="C:extrinsic component of membrane"/>
    <property type="evidence" value="ECO:0007669"/>
    <property type="project" value="InterPro"/>
</dbReference>
<dbReference type="Pfam" id="PF25990">
    <property type="entry name" value="Beta-barrel_YknX"/>
    <property type="match status" value="1"/>
</dbReference>
<dbReference type="Proteomes" id="UP000251842">
    <property type="component" value="Chromosome"/>
</dbReference>
<dbReference type="GO" id="GO:1990961">
    <property type="term" value="P:xenobiotic detoxification by transmembrane export across the plasma membrane"/>
    <property type="evidence" value="ECO:0007669"/>
    <property type="project" value="InterPro"/>
</dbReference>
<evidence type="ECO:0000259" key="7">
    <source>
        <dbReference type="Pfam" id="PF25990"/>
    </source>
</evidence>
<name>A0A344J346_9GAMM</name>
<protein>
    <submittedName>
        <fullName evidence="8">Efflux RND transporter periplasmic adaptor subunit</fullName>
    </submittedName>
</protein>
<dbReference type="Gene3D" id="2.40.50.100">
    <property type="match status" value="1"/>
</dbReference>
<evidence type="ECO:0000256" key="1">
    <source>
        <dbReference type="ARBA" id="ARBA00009477"/>
    </source>
</evidence>
<dbReference type="Pfam" id="PF25876">
    <property type="entry name" value="HH_MFP_RND"/>
    <property type="match status" value="1"/>
</dbReference>
<evidence type="ECO:0000256" key="3">
    <source>
        <dbReference type="SAM" id="Coils"/>
    </source>
</evidence>
<feature type="region of interest" description="Disordered" evidence="4">
    <location>
        <begin position="394"/>
        <end position="413"/>
    </location>
</feature>
<evidence type="ECO:0000259" key="6">
    <source>
        <dbReference type="Pfam" id="PF25917"/>
    </source>
</evidence>
<dbReference type="AlphaFoldDB" id="A0A344J346"/>
<proteinExistence type="inferred from homology"/>
<dbReference type="Gene3D" id="2.40.30.170">
    <property type="match status" value="1"/>
</dbReference>
<evidence type="ECO:0000259" key="5">
    <source>
        <dbReference type="Pfam" id="PF25876"/>
    </source>
</evidence>
<feature type="domain" description="Multidrug resistance protein MdtA-like alpha-helical hairpin" evidence="5">
    <location>
        <begin position="118"/>
        <end position="179"/>
    </location>
</feature>
<evidence type="ECO:0000256" key="2">
    <source>
        <dbReference type="ARBA" id="ARBA00023054"/>
    </source>
</evidence>
<dbReference type="InterPro" id="IPR058636">
    <property type="entry name" value="Beta-barrel_YknX"/>
</dbReference>
<dbReference type="InterPro" id="IPR058624">
    <property type="entry name" value="MdtA-like_HH"/>
</dbReference>
<dbReference type="SUPFAM" id="SSF111369">
    <property type="entry name" value="HlyD-like secretion proteins"/>
    <property type="match status" value="1"/>
</dbReference>
<dbReference type="KEGG" id="lue:DCD74_00990"/>
<dbReference type="GO" id="GO:1990281">
    <property type="term" value="C:efflux pump complex"/>
    <property type="evidence" value="ECO:0007669"/>
    <property type="project" value="TreeGrafter"/>
</dbReference>
<keyword evidence="9" id="KW-1185">Reference proteome</keyword>
<dbReference type="GO" id="GO:0030313">
    <property type="term" value="C:cell envelope"/>
    <property type="evidence" value="ECO:0007669"/>
    <property type="project" value="UniProtKB-SubCell"/>
</dbReference>
<sequence length="531" mass="55419">MSSKARSNARSRRRPWLWPALIALAALIALGVWWTKRDAASEAGGYRTTQIGRGDIRVAISATGTLSAISTVTVGSQVSGQVTEVMVDFNSPVKKGDVLARIDPSTYEAQIAQGSAQIASANAQLAQAEAALRNTSADYARKASLGRQQLVAKGDVDAARAAMQQAQAQVGVARAQIRQQTASTQTTRLNLGRTVIRSPVDGVVLTRTIEPGQTVAASLQAPELFKIAEDLSKMKIELAVDESDIGQVKAGQAVSFSADAFPDRQFKGVVEQVRLSATTSNNVVTYPVVVTVDNSDGTLLPGLTVNAEIEVSKRANVLKVGNAALRYKPSDEEMKAMMAASGDGGGAGGGQRGGIGDDLPGIAAKLKLSSTQQAAFDASLEAMKARQAERMQAARSAASQQQGNRVMGGGGGGGMRVITMGGGGDAAMQAQMRSRMRDRFQQQFGEFRATLDDAQRGQWDSAIDALLNARRAPLYLLVDGKPKMVMVRLGASDGTDTEVAGNVKEGDEAITGARSASASSGASASAPAARP</sequence>
<evidence type="ECO:0000313" key="8">
    <source>
        <dbReference type="EMBL" id="AXA83456.1"/>
    </source>
</evidence>
<dbReference type="Gene3D" id="6.10.140.1990">
    <property type="match status" value="1"/>
</dbReference>
<dbReference type="Pfam" id="PF25917">
    <property type="entry name" value="BSH_RND"/>
    <property type="match status" value="1"/>
</dbReference>
<dbReference type="GO" id="GO:1990195">
    <property type="term" value="C:macrolide transmembrane transporter complex"/>
    <property type="evidence" value="ECO:0007669"/>
    <property type="project" value="InterPro"/>
</dbReference>
<dbReference type="NCBIfam" id="TIGR01730">
    <property type="entry name" value="RND_mfp"/>
    <property type="match status" value="1"/>
</dbReference>
<reference evidence="9" key="1">
    <citation type="submission" date="2018-05" db="EMBL/GenBank/DDBJ databases">
        <title>Luteimonas pekinense sp. nov., isolated from human Meibomian gland secretions, Beijing, China.</title>
        <authorList>
            <person name="Wen T."/>
            <person name="Bai H."/>
            <person name="Lv H."/>
        </authorList>
    </citation>
    <scope>NUCLEOTIDE SEQUENCE [LARGE SCALE GENOMIC DNA]</scope>
    <source>
        <strain evidence="9">83-4</strain>
    </source>
</reference>
<feature type="compositionally biased region" description="Low complexity" evidence="4">
    <location>
        <begin position="394"/>
        <end position="405"/>
    </location>
</feature>
<dbReference type="RefSeq" id="WP_112925678.1">
    <property type="nucleotide sequence ID" value="NZ_CP029556.1"/>
</dbReference>
<dbReference type="PANTHER" id="PTHR30469:SF33">
    <property type="entry name" value="SLR1207 PROTEIN"/>
    <property type="match status" value="1"/>
</dbReference>